<dbReference type="HOGENOM" id="CLU_3341442_0_0_4"/>
<proteinExistence type="predicted"/>
<protein>
    <submittedName>
        <fullName evidence="1">Transposase</fullName>
    </submittedName>
</protein>
<reference evidence="1 2" key="1">
    <citation type="journal article" date="2011" name="J. Bacteriol.">
        <title>Complete genome sequence of Burkholderia rhizoxinica, an endosymbiont of Rhizopus microsporus.</title>
        <authorList>
            <person name="Lackner G."/>
            <person name="Moebius N."/>
            <person name="Partida-Martinez L."/>
            <person name="Hertweck C."/>
        </authorList>
    </citation>
    <scope>NUCLEOTIDE SEQUENCE [LARGE SCALE GENOMIC DNA]</scope>
    <source>
        <strain evidence="2">DSM 19002 / CIP 109453 / HKI 454</strain>
    </source>
</reference>
<evidence type="ECO:0000313" key="2">
    <source>
        <dbReference type="Proteomes" id="UP000007437"/>
    </source>
</evidence>
<name>E5ASS4_MYCRK</name>
<organism evidence="1 2">
    <name type="scientific">Mycetohabitans rhizoxinica (strain DSM 19002 / CIP 109453 / HKI 454)</name>
    <name type="common">Paraburkholderia rhizoxinica</name>
    <dbReference type="NCBI Taxonomy" id="882378"/>
    <lineage>
        <taxon>Bacteria</taxon>
        <taxon>Pseudomonadati</taxon>
        <taxon>Pseudomonadota</taxon>
        <taxon>Betaproteobacteria</taxon>
        <taxon>Burkholderiales</taxon>
        <taxon>Burkholderiaceae</taxon>
        <taxon>Mycetohabitans</taxon>
    </lineage>
</organism>
<dbReference type="EMBL" id="FR687359">
    <property type="protein sequence ID" value="CBW75656.1"/>
    <property type="molecule type" value="Genomic_DNA"/>
</dbReference>
<dbReference type="AlphaFoldDB" id="E5ASS4"/>
<dbReference type="STRING" id="882378.RBRH_04118"/>
<evidence type="ECO:0000313" key="1">
    <source>
        <dbReference type="EMBL" id="CBW75656.1"/>
    </source>
</evidence>
<dbReference type="KEGG" id="brh:RBRH_04118"/>
<dbReference type="Proteomes" id="UP000007437">
    <property type="component" value="Chromosome"/>
</dbReference>
<gene>
    <name evidence="1" type="ordered locus">RBRH_04118</name>
</gene>
<sequence length="37" mass="4248">MAARSQFTANAFTETVLDRGIRLSMDGKRSWRDNVFV</sequence>
<accession>E5ASS4</accession>
<dbReference type="eggNOG" id="COG2801">
    <property type="taxonomic scope" value="Bacteria"/>
</dbReference>